<protein>
    <recommendedName>
        <fullName evidence="13">ADP-ribosylation factor-related protein 1</fullName>
    </recommendedName>
    <alternativeName>
        <fullName evidence="3">Signal recognition particle receptor subunit beta</fullName>
    </alternativeName>
</protein>
<comment type="subunit">
    <text evidence="12">Interacts with SYS1.</text>
</comment>
<keyword evidence="8" id="KW-0342">GTP-binding</keyword>
<dbReference type="PANTHER" id="PTHR45909:SF1">
    <property type="entry name" value="ADP-RIBOSYLATION FACTOR-RELATED PROTEIN 1"/>
    <property type="match status" value="1"/>
</dbReference>
<dbReference type="GO" id="GO:0043001">
    <property type="term" value="P:Golgi to plasma membrane protein transport"/>
    <property type="evidence" value="ECO:0007669"/>
    <property type="project" value="TreeGrafter"/>
</dbReference>
<comment type="function">
    <text evidence="11">Trans-Golgi-associated GTPase that regulates protein sorting. Controls the targeting of ARL1 and its effector to the trans-Golgi. Required for the lipidation of chylomicrons in the intestine and required for VLDL lipidation in the liver.</text>
</comment>
<evidence type="ECO:0000256" key="2">
    <source>
        <dbReference type="ARBA" id="ARBA00005619"/>
    </source>
</evidence>
<dbReference type="GO" id="GO:0034067">
    <property type="term" value="P:protein localization to Golgi apparatus"/>
    <property type="evidence" value="ECO:0007669"/>
    <property type="project" value="TreeGrafter"/>
</dbReference>
<organism evidence="15">
    <name type="scientific">Aceria tosichella</name>
    <name type="common">wheat curl mite</name>
    <dbReference type="NCBI Taxonomy" id="561515"/>
    <lineage>
        <taxon>Eukaryota</taxon>
        <taxon>Metazoa</taxon>
        <taxon>Ecdysozoa</taxon>
        <taxon>Arthropoda</taxon>
        <taxon>Chelicerata</taxon>
        <taxon>Arachnida</taxon>
        <taxon>Acari</taxon>
        <taxon>Acariformes</taxon>
        <taxon>Trombidiformes</taxon>
        <taxon>Prostigmata</taxon>
        <taxon>Eupodina</taxon>
        <taxon>Eriophyoidea</taxon>
        <taxon>Eriophyidae</taxon>
        <taxon>Eriophyinae</taxon>
        <taxon>Aceriini</taxon>
        <taxon>Aceria</taxon>
    </lineage>
</organism>
<dbReference type="GO" id="GO:0003924">
    <property type="term" value="F:GTPase activity"/>
    <property type="evidence" value="ECO:0007669"/>
    <property type="project" value="TreeGrafter"/>
</dbReference>
<comment type="similarity">
    <text evidence="2">Belongs to the SRP receptor beta subunit family.</text>
</comment>
<dbReference type="Gene3D" id="3.40.50.300">
    <property type="entry name" value="P-loop containing nucleotide triphosphate hydrolases"/>
    <property type="match status" value="1"/>
</dbReference>
<evidence type="ECO:0000313" key="15">
    <source>
        <dbReference type="EMBL" id="MDE46612.1"/>
    </source>
</evidence>
<name>A0A6G1S9I6_9ACAR</name>
<dbReference type="InterPro" id="IPR024156">
    <property type="entry name" value="Small_GTPase_ARF"/>
</dbReference>
<dbReference type="InterPro" id="IPR019009">
    <property type="entry name" value="SRP_receptor_beta_su"/>
</dbReference>
<evidence type="ECO:0000256" key="14">
    <source>
        <dbReference type="SAM" id="Phobius"/>
    </source>
</evidence>
<reference evidence="15" key="1">
    <citation type="submission" date="2018-10" db="EMBL/GenBank/DDBJ databases">
        <title>Transcriptome assembly of Aceria tosichella (Wheat curl mite) Type 2.</title>
        <authorList>
            <person name="Scully E.D."/>
            <person name="Geib S.M."/>
            <person name="Palmer N.A."/>
            <person name="Gupta A.K."/>
            <person name="Sarath G."/>
            <person name="Tatineni S."/>
        </authorList>
    </citation>
    <scope>NUCLEOTIDE SEQUENCE</scope>
    <source>
        <strain evidence="15">LincolnNE</strain>
    </source>
</reference>
<accession>A0A6G1S9I6</accession>
<dbReference type="SMART" id="SM00177">
    <property type="entry name" value="ARF"/>
    <property type="match status" value="1"/>
</dbReference>
<dbReference type="GO" id="GO:0005525">
    <property type="term" value="F:GTP binding"/>
    <property type="evidence" value="ECO:0007669"/>
    <property type="project" value="UniProtKB-KW"/>
</dbReference>
<dbReference type="NCBIfam" id="TIGR00231">
    <property type="entry name" value="small_GTP"/>
    <property type="match status" value="1"/>
</dbReference>
<keyword evidence="4 14" id="KW-0812">Transmembrane</keyword>
<evidence type="ECO:0000256" key="12">
    <source>
        <dbReference type="ARBA" id="ARBA00038765"/>
    </source>
</evidence>
<comment type="subcellular location">
    <subcellularLocation>
        <location evidence="1">Endoplasmic reticulum membrane</location>
        <topology evidence="1">Single-pass membrane protein</topology>
    </subcellularLocation>
</comment>
<evidence type="ECO:0000256" key="6">
    <source>
        <dbReference type="ARBA" id="ARBA00022824"/>
    </source>
</evidence>
<proteinExistence type="inferred from homology"/>
<keyword evidence="6" id="KW-0256">Endoplasmic reticulum</keyword>
<dbReference type="SUPFAM" id="SSF52540">
    <property type="entry name" value="P-loop containing nucleoside triphosphate hydrolases"/>
    <property type="match status" value="1"/>
</dbReference>
<evidence type="ECO:0000256" key="13">
    <source>
        <dbReference type="ARBA" id="ARBA00039478"/>
    </source>
</evidence>
<evidence type="ECO:0000256" key="9">
    <source>
        <dbReference type="ARBA" id="ARBA00023136"/>
    </source>
</evidence>
<dbReference type="PANTHER" id="PTHR45909">
    <property type="entry name" value="ADP-RIBOSYLATION FACTOR-RELATED PROTEIN 1"/>
    <property type="match status" value="1"/>
</dbReference>
<evidence type="ECO:0000256" key="1">
    <source>
        <dbReference type="ARBA" id="ARBA00004389"/>
    </source>
</evidence>
<gene>
    <name evidence="15" type="primary">Srprb</name>
    <name evidence="15" type="ORF">g.6533</name>
</gene>
<dbReference type="GO" id="GO:0005794">
    <property type="term" value="C:Golgi apparatus"/>
    <property type="evidence" value="ECO:0007669"/>
    <property type="project" value="TreeGrafter"/>
</dbReference>
<evidence type="ECO:0000256" key="8">
    <source>
        <dbReference type="ARBA" id="ARBA00023134"/>
    </source>
</evidence>
<dbReference type="Pfam" id="PF09439">
    <property type="entry name" value="SRPRB"/>
    <property type="match status" value="1"/>
</dbReference>
<evidence type="ECO:0000256" key="3">
    <source>
        <dbReference type="ARBA" id="ARBA00020256"/>
    </source>
</evidence>
<evidence type="ECO:0000256" key="7">
    <source>
        <dbReference type="ARBA" id="ARBA00022989"/>
    </source>
</evidence>
<evidence type="ECO:0000256" key="5">
    <source>
        <dbReference type="ARBA" id="ARBA00022741"/>
    </source>
</evidence>
<dbReference type="InterPro" id="IPR005225">
    <property type="entry name" value="Small_GTP-bd"/>
</dbReference>
<evidence type="ECO:0000256" key="11">
    <source>
        <dbReference type="ARBA" id="ARBA00037377"/>
    </source>
</evidence>
<feature type="transmembrane region" description="Helical" evidence="14">
    <location>
        <begin position="17"/>
        <end position="34"/>
    </location>
</feature>
<dbReference type="AlphaFoldDB" id="A0A6G1S9I6"/>
<evidence type="ECO:0000256" key="10">
    <source>
        <dbReference type="ARBA" id="ARBA00023170"/>
    </source>
</evidence>
<dbReference type="GO" id="GO:0005789">
    <property type="term" value="C:endoplasmic reticulum membrane"/>
    <property type="evidence" value="ECO:0007669"/>
    <property type="project" value="UniProtKB-SubCell"/>
</dbReference>
<dbReference type="GO" id="GO:0006886">
    <property type="term" value="P:intracellular protein transport"/>
    <property type="evidence" value="ECO:0007669"/>
    <property type="project" value="TreeGrafter"/>
</dbReference>
<keyword evidence="5" id="KW-0547">Nucleotide-binding</keyword>
<keyword evidence="7 14" id="KW-1133">Transmembrane helix</keyword>
<keyword evidence="10 15" id="KW-0675">Receptor</keyword>
<dbReference type="EMBL" id="GGYP01001841">
    <property type="protein sequence ID" value="MDE46612.1"/>
    <property type="molecule type" value="Transcribed_RNA"/>
</dbReference>
<evidence type="ECO:0000256" key="4">
    <source>
        <dbReference type="ARBA" id="ARBA00022692"/>
    </source>
</evidence>
<sequence length="229" mass="26045">MSPPTQKAPSSGFQVDPMYVIIALLVIVISFLLTRRFRKTTKVVILVGLSESGKTALFTKLIFNKPKKSVTSLKEEEATLADLNLKLVDLPGAERLRPRLWEQYREKARNVIFVVDSTTVTSRLRDLSEYLYSLLSDPIIHKNKIGFTLACNKQDLPEAMRRDEMKTVLEKELTAIKETKKGQLGRTSEEETEDRLSSLFTDNISFDKLQVQLIETSVNNVDQLVRSIL</sequence>
<keyword evidence="9 14" id="KW-0472">Membrane</keyword>
<dbReference type="PROSITE" id="PS51417">
    <property type="entry name" value="ARF"/>
    <property type="match status" value="1"/>
</dbReference>
<dbReference type="InterPro" id="IPR027417">
    <property type="entry name" value="P-loop_NTPase"/>
</dbReference>